<comment type="caution">
    <text evidence="13">The sequence shown here is derived from an EMBL/GenBank/DDBJ whole genome shotgun (WGS) entry which is preliminary data.</text>
</comment>
<dbReference type="EMBL" id="CAKMRJ010002748">
    <property type="protein sequence ID" value="CAH1429403.1"/>
    <property type="molecule type" value="Genomic_DNA"/>
</dbReference>
<dbReference type="PANTHER" id="PTHR31251">
    <property type="entry name" value="SQUAMOSA PROMOTER-BINDING-LIKE PROTEIN 4"/>
    <property type="match status" value="1"/>
</dbReference>
<proteinExistence type="predicted"/>
<keyword evidence="4" id="KW-0862">Zinc</keyword>
<gene>
    <name evidence="13" type="ORF">LVIROSA_LOCUS16265</name>
</gene>
<feature type="region of interest" description="Disordered" evidence="11">
    <location>
        <begin position="39"/>
        <end position="61"/>
    </location>
</feature>
<keyword evidence="2" id="KW-0479">Metal-binding</keyword>
<evidence type="ECO:0000256" key="10">
    <source>
        <dbReference type="PROSITE-ProRule" id="PRU00470"/>
    </source>
</evidence>
<reference evidence="13 14" key="1">
    <citation type="submission" date="2022-01" db="EMBL/GenBank/DDBJ databases">
        <authorList>
            <person name="Xiong W."/>
            <person name="Schranz E."/>
        </authorList>
    </citation>
    <scope>NUCLEOTIDE SEQUENCE [LARGE SCALE GENOMIC DNA]</scope>
</reference>
<comment type="function">
    <text evidence="9">Probable transcriptional factor. Binds to the promoter of the SQUAMOSA gene.</text>
</comment>
<dbReference type="GO" id="GO:0003677">
    <property type="term" value="F:DNA binding"/>
    <property type="evidence" value="ECO:0007669"/>
    <property type="project" value="UniProtKB-KW"/>
</dbReference>
<dbReference type="InterPro" id="IPR004333">
    <property type="entry name" value="SBP_dom"/>
</dbReference>
<evidence type="ECO:0000256" key="3">
    <source>
        <dbReference type="ARBA" id="ARBA00022771"/>
    </source>
</evidence>
<dbReference type="AlphaFoldDB" id="A0AAU9N8Y4"/>
<dbReference type="FunFam" id="4.10.1100.10:FF:000001">
    <property type="entry name" value="Squamosa promoter-binding-like protein 14"/>
    <property type="match status" value="1"/>
</dbReference>
<feature type="domain" description="SBP-type" evidence="12">
    <location>
        <begin position="63"/>
        <end position="140"/>
    </location>
</feature>
<keyword evidence="14" id="KW-1185">Reference proteome</keyword>
<feature type="region of interest" description="Disordered" evidence="11">
    <location>
        <begin position="180"/>
        <end position="252"/>
    </location>
</feature>
<keyword evidence="7" id="KW-0804">Transcription</keyword>
<comment type="subcellular location">
    <subcellularLocation>
        <location evidence="1">Nucleus</location>
    </subcellularLocation>
</comment>
<keyword evidence="5" id="KW-0805">Transcription regulation</keyword>
<evidence type="ECO:0000313" key="14">
    <source>
        <dbReference type="Proteomes" id="UP001157418"/>
    </source>
</evidence>
<accession>A0AAU9N8Y4</accession>
<evidence type="ECO:0000256" key="8">
    <source>
        <dbReference type="ARBA" id="ARBA00023242"/>
    </source>
</evidence>
<evidence type="ECO:0000313" key="13">
    <source>
        <dbReference type="EMBL" id="CAH1429403.1"/>
    </source>
</evidence>
<dbReference type="SUPFAM" id="SSF103612">
    <property type="entry name" value="SBT domain"/>
    <property type="match status" value="1"/>
</dbReference>
<evidence type="ECO:0000256" key="9">
    <source>
        <dbReference type="ARBA" id="ARBA00056472"/>
    </source>
</evidence>
<keyword evidence="6" id="KW-0238">DNA-binding</keyword>
<evidence type="ECO:0000256" key="1">
    <source>
        <dbReference type="ARBA" id="ARBA00004123"/>
    </source>
</evidence>
<dbReference type="GO" id="GO:0005634">
    <property type="term" value="C:nucleus"/>
    <property type="evidence" value="ECO:0007669"/>
    <property type="project" value="UniProtKB-SubCell"/>
</dbReference>
<dbReference type="Proteomes" id="UP001157418">
    <property type="component" value="Unassembled WGS sequence"/>
</dbReference>
<dbReference type="GO" id="GO:0008270">
    <property type="term" value="F:zinc ion binding"/>
    <property type="evidence" value="ECO:0007669"/>
    <property type="project" value="UniProtKB-KW"/>
</dbReference>
<evidence type="ECO:0000256" key="5">
    <source>
        <dbReference type="ARBA" id="ARBA00023015"/>
    </source>
</evidence>
<organism evidence="13 14">
    <name type="scientific">Lactuca virosa</name>
    <dbReference type="NCBI Taxonomy" id="75947"/>
    <lineage>
        <taxon>Eukaryota</taxon>
        <taxon>Viridiplantae</taxon>
        <taxon>Streptophyta</taxon>
        <taxon>Embryophyta</taxon>
        <taxon>Tracheophyta</taxon>
        <taxon>Spermatophyta</taxon>
        <taxon>Magnoliopsida</taxon>
        <taxon>eudicotyledons</taxon>
        <taxon>Gunneridae</taxon>
        <taxon>Pentapetalae</taxon>
        <taxon>asterids</taxon>
        <taxon>campanulids</taxon>
        <taxon>Asterales</taxon>
        <taxon>Asteraceae</taxon>
        <taxon>Cichorioideae</taxon>
        <taxon>Cichorieae</taxon>
        <taxon>Lactucinae</taxon>
        <taxon>Lactuca</taxon>
    </lineage>
</organism>
<sequence length="327" mass="36541">MDWVLKASSYLSELERDEFDVLQQVMENNQNMEAEAFSVDSGITLGSSSTTSSEPTKKPRGDGVSCLVDGCTADLSRCRDYHRRHRVCEAHSKTPVVAIAGKHQRFCQQCSRFHSVGEFDEVKRSCRKRLDGHNRRRRKPRGIQSSMYETFFTNYPGTKLVRFGGSPAYTTCSSPLGMRWPWPRPTDKEKLNKQNIVTPSSSSSSSSSREKKFPFLLGTPDSDASVGQTLFEPKPKPKPKPKPNPNANGALSLLSNNTAPNPNYFTIPHLPLPNYVTGLNSSGYTNNNNNNNNNNNDNHLIGMIHFRTEGFSLENEAPQVLSFSCED</sequence>
<dbReference type="InterPro" id="IPR036893">
    <property type="entry name" value="SBP_sf"/>
</dbReference>
<evidence type="ECO:0000256" key="4">
    <source>
        <dbReference type="ARBA" id="ARBA00022833"/>
    </source>
</evidence>
<dbReference type="Gene3D" id="4.10.1100.10">
    <property type="entry name" value="Transcription factor, SBP-box domain"/>
    <property type="match status" value="1"/>
</dbReference>
<evidence type="ECO:0000256" key="11">
    <source>
        <dbReference type="SAM" id="MobiDB-lite"/>
    </source>
</evidence>
<evidence type="ECO:0000259" key="12">
    <source>
        <dbReference type="PROSITE" id="PS51141"/>
    </source>
</evidence>
<dbReference type="InterPro" id="IPR044817">
    <property type="entry name" value="SBP-like"/>
</dbReference>
<dbReference type="PROSITE" id="PS51141">
    <property type="entry name" value="ZF_SBP"/>
    <property type="match status" value="1"/>
</dbReference>
<evidence type="ECO:0000256" key="2">
    <source>
        <dbReference type="ARBA" id="ARBA00022723"/>
    </source>
</evidence>
<evidence type="ECO:0000256" key="7">
    <source>
        <dbReference type="ARBA" id="ARBA00023163"/>
    </source>
</evidence>
<dbReference type="PANTHER" id="PTHR31251:SF200">
    <property type="entry name" value="TRANSCRIPTION FACTOR SBP FAMILY"/>
    <property type="match status" value="1"/>
</dbReference>
<name>A0AAU9N8Y4_9ASTR</name>
<keyword evidence="3 10" id="KW-0863">Zinc-finger</keyword>
<protein>
    <recommendedName>
        <fullName evidence="12">SBP-type domain-containing protein</fullName>
    </recommendedName>
</protein>
<dbReference type="Pfam" id="PF03110">
    <property type="entry name" value="SBP"/>
    <property type="match status" value="1"/>
</dbReference>
<keyword evidence="8" id="KW-0539">Nucleus</keyword>
<evidence type="ECO:0000256" key="6">
    <source>
        <dbReference type="ARBA" id="ARBA00023125"/>
    </source>
</evidence>